<organism evidence="3 4">
    <name type="scientific">Iris pallida</name>
    <name type="common">Sweet iris</name>
    <dbReference type="NCBI Taxonomy" id="29817"/>
    <lineage>
        <taxon>Eukaryota</taxon>
        <taxon>Viridiplantae</taxon>
        <taxon>Streptophyta</taxon>
        <taxon>Embryophyta</taxon>
        <taxon>Tracheophyta</taxon>
        <taxon>Spermatophyta</taxon>
        <taxon>Magnoliopsida</taxon>
        <taxon>Liliopsida</taxon>
        <taxon>Asparagales</taxon>
        <taxon>Iridaceae</taxon>
        <taxon>Iridoideae</taxon>
        <taxon>Irideae</taxon>
        <taxon>Iris</taxon>
    </lineage>
</organism>
<comment type="caution">
    <text evidence="3">The sequence shown here is derived from an EMBL/GenBank/DDBJ whole genome shotgun (WGS) entry which is preliminary data.</text>
</comment>
<name>A0AAX6I0C3_IRIPA</name>
<evidence type="ECO:0000313" key="2">
    <source>
        <dbReference type="EMBL" id="KAJ6799596.1"/>
    </source>
</evidence>
<reference evidence="3" key="2">
    <citation type="submission" date="2023-04" db="EMBL/GenBank/DDBJ databases">
        <authorList>
            <person name="Bruccoleri R.E."/>
            <person name="Oakeley E.J."/>
            <person name="Faust A.-M."/>
            <person name="Dessus-Babus S."/>
            <person name="Altorfer M."/>
            <person name="Burckhardt D."/>
            <person name="Oertli M."/>
            <person name="Naumann U."/>
            <person name="Petersen F."/>
            <person name="Wong J."/>
        </authorList>
    </citation>
    <scope>NUCLEOTIDE SEQUENCE</scope>
    <source>
        <strain evidence="3">GSM-AAB239-AS_SAM_17_03QT</strain>
        <tissue evidence="3">Leaf</tissue>
    </source>
</reference>
<sequence length="106" mass="11539">MPTGKRESGEQGVSEEGSPAAEWTVARGRRRDSARRASRTEGSHRIWRRQAGTQRWTSGDSGGERLGPSLSPSRSGLLVVARGFLRWGDGIWGLARKAGRRHGKGS</sequence>
<evidence type="ECO:0000313" key="3">
    <source>
        <dbReference type="EMBL" id="KAJ6846423.1"/>
    </source>
</evidence>
<reference evidence="3" key="1">
    <citation type="journal article" date="2023" name="GigaByte">
        <title>Genome assembly of the bearded iris, Iris pallida Lam.</title>
        <authorList>
            <person name="Bruccoleri R.E."/>
            <person name="Oakeley E.J."/>
            <person name="Faust A.M.E."/>
            <person name="Altorfer M."/>
            <person name="Dessus-Babus S."/>
            <person name="Burckhardt D."/>
            <person name="Oertli M."/>
            <person name="Naumann U."/>
            <person name="Petersen F."/>
            <person name="Wong J."/>
        </authorList>
    </citation>
    <scope>NUCLEOTIDE SEQUENCE</scope>
    <source>
        <strain evidence="3">GSM-AAB239-AS_SAM_17_03QT</strain>
    </source>
</reference>
<protein>
    <submittedName>
        <fullName evidence="3">Uncharacterized protein</fullName>
    </submittedName>
</protein>
<proteinExistence type="predicted"/>
<gene>
    <name evidence="2" type="ORF">M6B38_206440</name>
    <name evidence="3" type="ORF">M6B38_280770</name>
</gene>
<dbReference type="AlphaFoldDB" id="A0AAX6I0C3"/>
<evidence type="ECO:0000313" key="4">
    <source>
        <dbReference type="Proteomes" id="UP001140949"/>
    </source>
</evidence>
<accession>A0AAX6I0C3</accession>
<dbReference type="EMBL" id="JANAVB010005598">
    <property type="protein sequence ID" value="KAJ6846423.1"/>
    <property type="molecule type" value="Genomic_DNA"/>
</dbReference>
<dbReference type="EMBL" id="JANAVB010039620">
    <property type="protein sequence ID" value="KAJ6799596.1"/>
    <property type="molecule type" value="Genomic_DNA"/>
</dbReference>
<keyword evidence="4" id="KW-1185">Reference proteome</keyword>
<evidence type="ECO:0000256" key="1">
    <source>
        <dbReference type="SAM" id="MobiDB-lite"/>
    </source>
</evidence>
<feature type="compositionally biased region" description="Basic and acidic residues" evidence="1">
    <location>
        <begin position="34"/>
        <end position="44"/>
    </location>
</feature>
<dbReference type="Proteomes" id="UP001140949">
    <property type="component" value="Unassembled WGS sequence"/>
</dbReference>
<feature type="region of interest" description="Disordered" evidence="1">
    <location>
        <begin position="1"/>
        <end position="71"/>
    </location>
</feature>